<gene>
    <name evidence="1" type="ORF">DKX38_027299</name>
</gene>
<protein>
    <submittedName>
        <fullName evidence="1">Uncharacterized protein</fullName>
    </submittedName>
</protein>
<evidence type="ECO:0000313" key="2">
    <source>
        <dbReference type="Proteomes" id="UP000326939"/>
    </source>
</evidence>
<sequence length="127" mass="15136">MRFSDHASSTWQKWDWLAKRRWIPLICLRTTLLLRSLEDIIKNNGHFCIERMNTLDHPMMKMKVDVRIAISHFRAVFQGLLEEHFGKDDADRIFQHFPKFAENNDSVINGATHQHVDHFILLKRNIN</sequence>
<dbReference type="InterPro" id="IPR029063">
    <property type="entry name" value="SAM-dependent_MTases_sf"/>
</dbReference>
<dbReference type="AlphaFoldDB" id="A0A5N5JBU5"/>
<dbReference type="Pfam" id="PF03492">
    <property type="entry name" value="Methyltransf_7"/>
    <property type="match status" value="1"/>
</dbReference>
<dbReference type="Proteomes" id="UP000326939">
    <property type="component" value="Chromosome 17"/>
</dbReference>
<dbReference type="SUPFAM" id="SSF53335">
    <property type="entry name" value="S-adenosyl-L-methionine-dependent methyltransferases"/>
    <property type="match status" value="1"/>
</dbReference>
<dbReference type="InterPro" id="IPR005299">
    <property type="entry name" value="MeTrfase_7"/>
</dbReference>
<evidence type="ECO:0000313" key="1">
    <source>
        <dbReference type="EMBL" id="KAB5516651.1"/>
    </source>
</evidence>
<accession>A0A5N5JBU5</accession>
<keyword evidence="2" id="KW-1185">Reference proteome</keyword>
<dbReference type="GO" id="GO:0008168">
    <property type="term" value="F:methyltransferase activity"/>
    <property type="evidence" value="ECO:0007669"/>
    <property type="project" value="InterPro"/>
</dbReference>
<name>A0A5N5JBU5_9ROSI</name>
<organism evidence="1 2">
    <name type="scientific">Salix brachista</name>
    <dbReference type="NCBI Taxonomy" id="2182728"/>
    <lineage>
        <taxon>Eukaryota</taxon>
        <taxon>Viridiplantae</taxon>
        <taxon>Streptophyta</taxon>
        <taxon>Embryophyta</taxon>
        <taxon>Tracheophyta</taxon>
        <taxon>Spermatophyta</taxon>
        <taxon>Magnoliopsida</taxon>
        <taxon>eudicotyledons</taxon>
        <taxon>Gunneridae</taxon>
        <taxon>Pentapetalae</taxon>
        <taxon>rosids</taxon>
        <taxon>fabids</taxon>
        <taxon>Malpighiales</taxon>
        <taxon>Salicaceae</taxon>
        <taxon>Saliceae</taxon>
        <taxon>Salix</taxon>
    </lineage>
</organism>
<comment type="caution">
    <text evidence="1">The sequence shown here is derived from an EMBL/GenBank/DDBJ whole genome shotgun (WGS) entry which is preliminary data.</text>
</comment>
<dbReference type="EMBL" id="VDCV01000017">
    <property type="protein sequence ID" value="KAB5516651.1"/>
    <property type="molecule type" value="Genomic_DNA"/>
</dbReference>
<reference evidence="2" key="1">
    <citation type="journal article" date="2019" name="Gigascience">
        <title>De novo genome assembly of the endangered Acer yangbiense, a plant species with extremely small populations endemic to Yunnan Province, China.</title>
        <authorList>
            <person name="Yang J."/>
            <person name="Wariss H.M."/>
            <person name="Tao L."/>
            <person name="Zhang R."/>
            <person name="Yun Q."/>
            <person name="Hollingsworth P."/>
            <person name="Dao Z."/>
            <person name="Luo G."/>
            <person name="Guo H."/>
            <person name="Ma Y."/>
            <person name="Sun W."/>
        </authorList>
    </citation>
    <scope>NUCLEOTIDE SEQUENCE [LARGE SCALE GENOMIC DNA]</scope>
    <source>
        <strain evidence="2">cv. br00</strain>
    </source>
</reference>
<proteinExistence type="predicted"/>